<evidence type="ECO:0000313" key="4">
    <source>
        <dbReference type="Proteomes" id="UP000036932"/>
    </source>
</evidence>
<accession>A0A0M1P3J4</accession>
<feature type="signal peptide" evidence="2">
    <location>
        <begin position="1"/>
        <end position="22"/>
    </location>
</feature>
<feature type="region of interest" description="Disordered" evidence="1">
    <location>
        <begin position="26"/>
        <end position="56"/>
    </location>
</feature>
<keyword evidence="2" id="KW-0732">Signal</keyword>
<name>A0A0M1P3J4_9BACL</name>
<keyword evidence="4" id="KW-1185">Reference proteome</keyword>
<gene>
    <name evidence="3" type="ORF">AM231_07685</name>
</gene>
<dbReference type="Gene3D" id="3.40.190.10">
    <property type="entry name" value="Periplasmic binding protein-like II"/>
    <property type="match status" value="2"/>
</dbReference>
<dbReference type="InterPro" id="IPR050490">
    <property type="entry name" value="Bact_solute-bd_prot1"/>
</dbReference>
<evidence type="ECO:0000256" key="1">
    <source>
        <dbReference type="SAM" id="MobiDB-lite"/>
    </source>
</evidence>
<organism evidence="3 4">
    <name type="scientific">Paenibacillus solani</name>
    <dbReference type="NCBI Taxonomy" id="1705565"/>
    <lineage>
        <taxon>Bacteria</taxon>
        <taxon>Bacillati</taxon>
        <taxon>Bacillota</taxon>
        <taxon>Bacilli</taxon>
        <taxon>Bacillales</taxon>
        <taxon>Paenibacillaceae</taxon>
        <taxon>Paenibacillus</taxon>
    </lineage>
</organism>
<dbReference type="OrthoDB" id="2752887at2"/>
<dbReference type="Pfam" id="PF01547">
    <property type="entry name" value="SBP_bac_1"/>
    <property type="match status" value="1"/>
</dbReference>
<dbReference type="PROSITE" id="PS51257">
    <property type="entry name" value="PROKAR_LIPOPROTEIN"/>
    <property type="match status" value="1"/>
</dbReference>
<dbReference type="PANTHER" id="PTHR43649:SF17">
    <property type="entry name" value="ABC TRANSPORTER SOLUTE BINDING PROTEIN-SUGAR TRANSPORT"/>
    <property type="match status" value="1"/>
</dbReference>
<evidence type="ECO:0000256" key="2">
    <source>
        <dbReference type="SAM" id="SignalP"/>
    </source>
</evidence>
<evidence type="ECO:0000313" key="3">
    <source>
        <dbReference type="EMBL" id="KOR89058.1"/>
    </source>
</evidence>
<dbReference type="AlphaFoldDB" id="A0A0M1P3J4"/>
<dbReference type="PATRIC" id="fig|1705565.3.peg.3462"/>
<dbReference type="EMBL" id="LIUT01000001">
    <property type="protein sequence ID" value="KOR89058.1"/>
    <property type="molecule type" value="Genomic_DNA"/>
</dbReference>
<dbReference type="RefSeq" id="WP_054402106.1">
    <property type="nucleotide sequence ID" value="NZ_LIUT01000001.1"/>
</dbReference>
<dbReference type="SUPFAM" id="SSF53850">
    <property type="entry name" value="Periplasmic binding protein-like II"/>
    <property type="match status" value="1"/>
</dbReference>
<reference evidence="4" key="1">
    <citation type="submission" date="2015-08" db="EMBL/GenBank/DDBJ databases">
        <title>Genome sequencing project for genomic taxonomy and phylogenomics of Bacillus-like bacteria.</title>
        <authorList>
            <person name="Liu B."/>
            <person name="Wang J."/>
            <person name="Zhu Y."/>
            <person name="Liu G."/>
            <person name="Chen Q."/>
            <person name="Chen Z."/>
            <person name="Lan J."/>
            <person name="Che J."/>
            <person name="Ge C."/>
            <person name="Shi H."/>
            <person name="Pan Z."/>
            <person name="Liu X."/>
        </authorList>
    </citation>
    <scope>NUCLEOTIDE SEQUENCE [LARGE SCALE GENOMIC DNA]</scope>
    <source>
        <strain evidence="4">FJAT-22460</strain>
    </source>
</reference>
<sequence>MKRRRALLLVITAVFLLATVLAGCSKSAEGPQTDPAPTSPNSQKEGTEKTGEENPSDVWEFGSSELEFSAFTHYSWQDFPEKMEDAPLWKYLKENKKVNIKSILASGNNDQLMATMMADNKLPDLIYAERNHNDIQRLYKAGKLVPLDDYMEKYPNLKKWLNPKAADLLRAPDGKLYQFPNYYATIPNGSSAYVINKKIYKELGSPKLETIDDLYNYLVKVKENYGSEIVPFDPERAQDAQGIGLLYGGFKENAYYRSFNANTIAVVDDANNKLSSLFTDPTFRESQKFVSKLYREKLINQDMFTTDRGQIQERVINGKVAVFAGASPLAYASQGNAELSKEDPDAGYFVTWPFYKEGLDKNKIYTGGYDQLGWNVNVITTDAKEPEKIFAFLDWLTGPEGMAVQYFGPEGGYWEGFNENQEPIFTDAYDPVKVAQIESDNDAVIIAGNSSYIDPVKVKREMDKPFEERGWMTRYQESITWKTHIDHTALGTNLVPEAGTELADISVNVVDIFQQALSASATAKSDADVDKILDKAEQDAVALGYNELLEWRTQQWLKNKELLGQ</sequence>
<feature type="chain" id="PRO_5039584608" evidence="2">
    <location>
        <begin position="23"/>
        <end position="565"/>
    </location>
</feature>
<dbReference type="PANTHER" id="PTHR43649">
    <property type="entry name" value="ARABINOSE-BINDING PROTEIN-RELATED"/>
    <property type="match status" value="1"/>
</dbReference>
<dbReference type="Proteomes" id="UP000036932">
    <property type="component" value="Unassembled WGS sequence"/>
</dbReference>
<comment type="caution">
    <text evidence="3">The sequence shown here is derived from an EMBL/GenBank/DDBJ whole genome shotgun (WGS) entry which is preliminary data.</text>
</comment>
<protein>
    <submittedName>
        <fullName evidence="3">ABC transporter substrate-binding protein</fullName>
    </submittedName>
</protein>
<feature type="compositionally biased region" description="Polar residues" evidence="1">
    <location>
        <begin position="35"/>
        <end position="44"/>
    </location>
</feature>
<proteinExistence type="predicted"/>
<dbReference type="InterPro" id="IPR006059">
    <property type="entry name" value="SBP"/>
</dbReference>